<accession>A0A9N8EZ54</accession>
<reference evidence="1" key="1">
    <citation type="submission" date="2020-06" db="EMBL/GenBank/DDBJ databases">
        <authorList>
            <consortium name="Plant Systems Biology data submission"/>
        </authorList>
    </citation>
    <scope>NUCLEOTIDE SEQUENCE</scope>
    <source>
        <strain evidence="1">D6</strain>
    </source>
</reference>
<dbReference type="EMBL" id="CAICTM010002672">
    <property type="protein sequence ID" value="CAB9529926.1"/>
    <property type="molecule type" value="Genomic_DNA"/>
</dbReference>
<sequence>MSNGSVSDQPIDALRTAFKDRIASVRGFAAEIPASVSWATSAPAHKTVKQLATSFRNVATPMKMDIHIKQEQEKVAREQAKLEQTLAGGINEKSLEDALKEVQDGPVKDLVQALLTSVRDQRNQLESLGAVLVHQQDQELKRLDLVGDLGSSLRMLISKVGDCPKQHMESQYSTLWDLAAAGESLAEEASIGVSNLGVKLTKGTRDFLQLTAAYKKTTSNLQDRVATLGSQVERPARRCTSNSDVRYVVYLFGNTF</sequence>
<dbReference type="Proteomes" id="UP001153069">
    <property type="component" value="Unassembled WGS sequence"/>
</dbReference>
<keyword evidence="2" id="KW-1185">Reference proteome</keyword>
<organism evidence="1 2">
    <name type="scientific">Seminavis robusta</name>
    <dbReference type="NCBI Taxonomy" id="568900"/>
    <lineage>
        <taxon>Eukaryota</taxon>
        <taxon>Sar</taxon>
        <taxon>Stramenopiles</taxon>
        <taxon>Ochrophyta</taxon>
        <taxon>Bacillariophyta</taxon>
        <taxon>Bacillariophyceae</taxon>
        <taxon>Bacillariophycidae</taxon>
        <taxon>Naviculales</taxon>
        <taxon>Naviculaceae</taxon>
        <taxon>Seminavis</taxon>
    </lineage>
</organism>
<proteinExistence type="predicted"/>
<dbReference type="AlphaFoldDB" id="A0A9N8EZ54"/>
<gene>
    <name evidence="1" type="ORF">SEMRO_2674_G334370.1</name>
</gene>
<comment type="caution">
    <text evidence="1">The sequence shown here is derived from an EMBL/GenBank/DDBJ whole genome shotgun (WGS) entry which is preliminary data.</text>
</comment>
<evidence type="ECO:0000313" key="2">
    <source>
        <dbReference type="Proteomes" id="UP001153069"/>
    </source>
</evidence>
<name>A0A9N8EZ54_9STRA</name>
<protein>
    <submittedName>
        <fullName evidence="1">Uncharacterized protein</fullName>
    </submittedName>
</protein>
<evidence type="ECO:0000313" key="1">
    <source>
        <dbReference type="EMBL" id="CAB9529926.1"/>
    </source>
</evidence>